<evidence type="ECO:0000313" key="5">
    <source>
        <dbReference type="EMBL" id="SNR65661.1"/>
    </source>
</evidence>
<dbReference type="Pfam" id="PF00501">
    <property type="entry name" value="AMP-binding"/>
    <property type="match status" value="1"/>
</dbReference>
<organism evidence="5 6">
    <name type="scientific">Haloechinothrix alba</name>
    <dbReference type="NCBI Taxonomy" id="664784"/>
    <lineage>
        <taxon>Bacteria</taxon>
        <taxon>Bacillati</taxon>
        <taxon>Actinomycetota</taxon>
        <taxon>Actinomycetes</taxon>
        <taxon>Pseudonocardiales</taxon>
        <taxon>Pseudonocardiaceae</taxon>
        <taxon>Haloechinothrix</taxon>
    </lineage>
</organism>
<dbReference type="InterPro" id="IPR000873">
    <property type="entry name" value="AMP-dep_synth/lig_dom"/>
</dbReference>
<keyword evidence="2 5" id="KW-0436">Ligase</keyword>
<dbReference type="OrthoDB" id="3172305at2"/>
<reference evidence="5 6" key="1">
    <citation type="submission" date="2017-06" db="EMBL/GenBank/DDBJ databases">
        <authorList>
            <person name="Kim H.J."/>
            <person name="Triplett B.A."/>
        </authorList>
    </citation>
    <scope>NUCLEOTIDE SEQUENCE [LARGE SCALE GENOMIC DNA]</scope>
    <source>
        <strain evidence="5 6">DSM 45207</strain>
    </source>
</reference>
<dbReference type="PANTHER" id="PTHR43767">
    <property type="entry name" value="LONG-CHAIN-FATTY-ACID--COA LIGASE"/>
    <property type="match status" value="1"/>
</dbReference>
<dbReference type="InterPro" id="IPR025110">
    <property type="entry name" value="AMP-bd_C"/>
</dbReference>
<gene>
    <name evidence="5" type="ORF">SAMN06265360_11398</name>
</gene>
<dbReference type="Gene3D" id="3.40.50.12780">
    <property type="entry name" value="N-terminal domain of ligase-like"/>
    <property type="match status" value="1"/>
</dbReference>
<sequence length="521" mass="56079">MYVTQALHRTLQQQPGDMMTIFADRVRTVAESAERVSRLAGALREVGTGPGERVGILALNSDRYHESLLAVPWAGDVVVPINTRWSADEIAYALRDSGTHVLLVDNEFVSMLPELRQRRVDLSTVIYCGDVGVPDGALDYERLIEAADSVPDARRGGTDLFGVFYTGGTTGQPKGVMLSHDNVLISALGTLAGGDFVSPLGRYLHAAPMFHLADIVGWIGGMLVGSTHVIVPAFTPDGVLSAVSQHRVTDCLLVPTMLQMVVDSPELAEHDLSSVRNIVYGASPVSESLLERAQKAFPEAGLMQAYGMTELSPVATVLSQSDHREPGLRRAAGRAAPHSEVRITDDEDREVPRGTVGEIAVRGDHVMVGYLNLPDETARALRDGWMHTGDAGYMDERGYVFLVDRIKDMIITGGENVYSAEVENVLAKHPAVASCAVIGVPDAVLGERVHAVVVLQPGRSASEEELRGLCRDHIARYKTPRSVEFTDALPVSGAGKVLKRALRARHVTDGQAEGGTDDGDT</sequence>
<dbReference type="AlphaFoldDB" id="A0A238Y4E4"/>
<dbReference type="NCBIfam" id="NF004837">
    <property type="entry name" value="PRK06187.1"/>
    <property type="match status" value="1"/>
</dbReference>
<comment type="similarity">
    <text evidence="1">Belongs to the ATP-dependent AMP-binding enzyme family.</text>
</comment>
<dbReference type="RefSeq" id="WP_089302049.1">
    <property type="nucleotide sequence ID" value="NZ_FZNW01000013.1"/>
</dbReference>
<accession>A0A238Y4E4</accession>
<evidence type="ECO:0000256" key="1">
    <source>
        <dbReference type="ARBA" id="ARBA00006432"/>
    </source>
</evidence>
<evidence type="ECO:0000259" key="3">
    <source>
        <dbReference type="Pfam" id="PF00501"/>
    </source>
</evidence>
<keyword evidence="6" id="KW-1185">Reference proteome</keyword>
<evidence type="ECO:0000313" key="6">
    <source>
        <dbReference type="Proteomes" id="UP000198348"/>
    </source>
</evidence>
<dbReference type="Pfam" id="PF13193">
    <property type="entry name" value="AMP-binding_C"/>
    <property type="match status" value="1"/>
</dbReference>
<dbReference type="InterPro" id="IPR042099">
    <property type="entry name" value="ANL_N_sf"/>
</dbReference>
<protein>
    <submittedName>
        <fullName evidence="5">Acyl-CoA synthetase (AMP-forming)/AMP-acid ligase II</fullName>
    </submittedName>
</protein>
<dbReference type="FunFam" id="3.30.300.30:FF:000008">
    <property type="entry name" value="2,3-dihydroxybenzoate-AMP ligase"/>
    <property type="match status" value="1"/>
</dbReference>
<evidence type="ECO:0000256" key="2">
    <source>
        <dbReference type="ARBA" id="ARBA00022598"/>
    </source>
</evidence>
<dbReference type="PROSITE" id="PS00455">
    <property type="entry name" value="AMP_BINDING"/>
    <property type="match status" value="1"/>
</dbReference>
<dbReference type="EMBL" id="FZNW01000013">
    <property type="protein sequence ID" value="SNR65661.1"/>
    <property type="molecule type" value="Genomic_DNA"/>
</dbReference>
<feature type="domain" description="AMP-binding enzyme C-terminal" evidence="4">
    <location>
        <begin position="421"/>
        <end position="496"/>
    </location>
</feature>
<dbReference type="InterPro" id="IPR020845">
    <property type="entry name" value="AMP-binding_CS"/>
</dbReference>
<dbReference type="SUPFAM" id="SSF56801">
    <property type="entry name" value="Acetyl-CoA synthetase-like"/>
    <property type="match status" value="1"/>
</dbReference>
<name>A0A238Y4E4_9PSEU</name>
<feature type="domain" description="AMP-dependent synthetase/ligase" evidence="3">
    <location>
        <begin position="8"/>
        <end position="371"/>
    </location>
</feature>
<evidence type="ECO:0000259" key="4">
    <source>
        <dbReference type="Pfam" id="PF13193"/>
    </source>
</evidence>
<dbReference type="GO" id="GO:0016878">
    <property type="term" value="F:acid-thiol ligase activity"/>
    <property type="evidence" value="ECO:0007669"/>
    <property type="project" value="UniProtKB-ARBA"/>
</dbReference>
<proteinExistence type="inferred from homology"/>
<dbReference type="Proteomes" id="UP000198348">
    <property type="component" value="Unassembled WGS sequence"/>
</dbReference>
<dbReference type="Gene3D" id="3.30.300.30">
    <property type="match status" value="1"/>
</dbReference>
<dbReference type="InterPro" id="IPR050237">
    <property type="entry name" value="ATP-dep_AMP-bd_enzyme"/>
</dbReference>
<dbReference type="CDD" id="cd17631">
    <property type="entry name" value="FACL_FadD13-like"/>
    <property type="match status" value="1"/>
</dbReference>
<dbReference type="InterPro" id="IPR045851">
    <property type="entry name" value="AMP-bd_C_sf"/>
</dbReference>
<dbReference type="PANTHER" id="PTHR43767:SF1">
    <property type="entry name" value="NONRIBOSOMAL PEPTIDE SYNTHASE PES1 (EUROFUNG)-RELATED"/>
    <property type="match status" value="1"/>
</dbReference>